<feature type="domain" description="TNase-like" evidence="4">
    <location>
        <begin position="28"/>
        <end position="152"/>
    </location>
</feature>
<dbReference type="RefSeq" id="WP_282336123.1">
    <property type="nucleotide sequence ID" value="NZ_JASBRG010000007.1"/>
</dbReference>
<comment type="caution">
    <text evidence="5">The sequence shown here is derived from an EMBL/GenBank/DDBJ whole genome shotgun (WGS) entry which is preliminary data.</text>
</comment>
<gene>
    <name evidence="5" type="ORF">QJ048_19585</name>
</gene>
<accession>A0ABT6RHI9</accession>
<keyword evidence="3" id="KW-0378">Hydrolase</keyword>
<reference evidence="5 6" key="1">
    <citation type="submission" date="2023-05" db="EMBL/GenBank/DDBJ databases">
        <title>Genome sequence of Pinibacter sp. MAH-24.</title>
        <authorList>
            <person name="Huq M.A."/>
        </authorList>
    </citation>
    <scope>NUCLEOTIDE SEQUENCE [LARGE SCALE GENOMIC DNA]</scope>
    <source>
        <strain evidence="5 6">MAH-24</strain>
    </source>
</reference>
<evidence type="ECO:0000259" key="4">
    <source>
        <dbReference type="PROSITE" id="PS50830"/>
    </source>
</evidence>
<keyword evidence="2" id="KW-0255">Endonuclease</keyword>
<dbReference type="SUPFAM" id="SSF50199">
    <property type="entry name" value="Staphylococcal nuclease"/>
    <property type="match status" value="1"/>
</dbReference>
<proteinExistence type="predicted"/>
<dbReference type="Pfam" id="PF00565">
    <property type="entry name" value="SNase"/>
    <property type="match status" value="1"/>
</dbReference>
<evidence type="ECO:0000256" key="2">
    <source>
        <dbReference type="ARBA" id="ARBA00022759"/>
    </source>
</evidence>
<sequence length="164" mass="18933">MTLLNSFPKILFLFAFLSCTTKVKEIDTAITGKVIAVKDGDTIEVLYDGQPLTIRFAHIDCPELKRRQPFGQDAKKFTSEHCFGQTVTVLNEGEFDRYKRLIGVIINERNENINKELVKAGLAWHFKKYSTDTSYDSLELIARQNKIGLWIDPDPISPWDWRKH</sequence>
<evidence type="ECO:0000313" key="5">
    <source>
        <dbReference type="EMBL" id="MDI3322003.1"/>
    </source>
</evidence>
<evidence type="ECO:0000256" key="3">
    <source>
        <dbReference type="ARBA" id="ARBA00022801"/>
    </source>
</evidence>
<evidence type="ECO:0000256" key="1">
    <source>
        <dbReference type="ARBA" id="ARBA00022722"/>
    </source>
</evidence>
<protein>
    <submittedName>
        <fullName evidence="5">Thermonuclease family protein</fullName>
    </submittedName>
</protein>
<dbReference type="InterPro" id="IPR016071">
    <property type="entry name" value="Staphylococal_nuclease_OB-fold"/>
</dbReference>
<name>A0ABT6RHI9_9BACT</name>
<keyword evidence="1" id="KW-0540">Nuclease</keyword>
<dbReference type="Gene3D" id="2.40.50.90">
    <property type="match status" value="1"/>
</dbReference>
<dbReference type="EMBL" id="JASBRG010000007">
    <property type="protein sequence ID" value="MDI3322003.1"/>
    <property type="molecule type" value="Genomic_DNA"/>
</dbReference>
<dbReference type="SMART" id="SM00318">
    <property type="entry name" value="SNc"/>
    <property type="match status" value="1"/>
</dbReference>
<keyword evidence="6" id="KW-1185">Reference proteome</keyword>
<organism evidence="5 6">
    <name type="scientific">Pinibacter soli</name>
    <dbReference type="NCBI Taxonomy" id="3044211"/>
    <lineage>
        <taxon>Bacteria</taxon>
        <taxon>Pseudomonadati</taxon>
        <taxon>Bacteroidota</taxon>
        <taxon>Chitinophagia</taxon>
        <taxon>Chitinophagales</taxon>
        <taxon>Chitinophagaceae</taxon>
        <taxon>Pinibacter</taxon>
    </lineage>
</organism>
<dbReference type="PANTHER" id="PTHR12302:SF3">
    <property type="entry name" value="SERINE_THREONINE-PROTEIN KINASE 31"/>
    <property type="match status" value="1"/>
</dbReference>
<dbReference type="InterPro" id="IPR035437">
    <property type="entry name" value="SNase_OB-fold_sf"/>
</dbReference>
<dbReference type="Proteomes" id="UP001226434">
    <property type="component" value="Unassembled WGS sequence"/>
</dbReference>
<dbReference type="PANTHER" id="PTHR12302">
    <property type="entry name" value="EBNA2 BINDING PROTEIN P100"/>
    <property type="match status" value="1"/>
</dbReference>
<dbReference type="PROSITE" id="PS50830">
    <property type="entry name" value="TNASE_3"/>
    <property type="match status" value="1"/>
</dbReference>
<evidence type="ECO:0000313" key="6">
    <source>
        <dbReference type="Proteomes" id="UP001226434"/>
    </source>
</evidence>